<proteinExistence type="predicted"/>
<protein>
    <submittedName>
        <fullName evidence="1">CLUMA_CG002421, isoform A</fullName>
    </submittedName>
</protein>
<evidence type="ECO:0000313" key="1">
    <source>
        <dbReference type="EMBL" id="CRK88642.1"/>
    </source>
</evidence>
<sequence>MSVPVDKRPFKYFLACLMSFSKEYNEPIPKRKAEENVSRTKDKELQLSQFEKVTWVEFPLSLLFTSPQYRKLIGHAKEVKKKCL</sequence>
<name>A0A1J1HM79_9DIPT</name>
<accession>A0A1J1HM79</accession>
<organism evidence="1 2">
    <name type="scientific">Clunio marinus</name>
    <dbReference type="NCBI Taxonomy" id="568069"/>
    <lineage>
        <taxon>Eukaryota</taxon>
        <taxon>Metazoa</taxon>
        <taxon>Ecdysozoa</taxon>
        <taxon>Arthropoda</taxon>
        <taxon>Hexapoda</taxon>
        <taxon>Insecta</taxon>
        <taxon>Pterygota</taxon>
        <taxon>Neoptera</taxon>
        <taxon>Endopterygota</taxon>
        <taxon>Diptera</taxon>
        <taxon>Nematocera</taxon>
        <taxon>Chironomoidea</taxon>
        <taxon>Chironomidae</taxon>
        <taxon>Clunio</taxon>
    </lineage>
</organism>
<reference evidence="1 2" key="1">
    <citation type="submission" date="2015-04" db="EMBL/GenBank/DDBJ databases">
        <authorList>
            <person name="Syromyatnikov M.Y."/>
            <person name="Popov V.N."/>
        </authorList>
    </citation>
    <scope>NUCLEOTIDE SEQUENCE [LARGE SCALE GENOMIC DNA]</scope>
</reference>
<keyword evidence="2" id="KW-1185">Reference proteome</keyword>
<dbReference type="AlphaFoldDB" id="A0A1J1HM79"/>
<evidence type="ECO:0000313" key="2">
    <source>
        <dbReference type="Proteomes" id="UP000183832"/>
    </source>
</evidence>
<dbReference type="EMBL" id="CVRI01000009">
    <property type="protein sequence ID" value="CRK88642.1"/>
    <property type="molecule type" value="Genomic_DNA"/>
</dbReference>
<dbReference type="Proteomes" id="UP000183832">
    <property type="component" value="Unassembled WGS sequence"/>
</dbReference>
<gene>
    <name evidence="1" type="ORF">CLUMA_CG002421</name>
</gene>